<evidence type="ECO:0000313" key="3">
    <source>
        <dbReference type="Proteomes" id="UP000479132"/>
    </source>
</evidence>
<sequence>MDVYLIRHTTPDIDEGICYGQKDIGLAVDYAKEVNILKGKLPKGFHNHTVYSSPLKRCHKLANDLASDDVITDERLMELDFGNWEGRRWDDIPQGELGPWMENFVEIESPGGESYQQLNNRVVDWWQELIKEEPEHLLVATHGGVIRCLISQVLGIPLENSFRLAVDYGSVSKISRQHNRNSVAYINR</sequence>
<dbReference type="GO" id="GO:0009236">
    <property type="term" value="P:cobalamin biosynthetic process"/>
    <property type="evidence" value="ECO:0007669"/>
    <property type="project" value="UniProtKB-UniRule"/>
</dbReference>
<dbReference type="GO" id="GO:0043755">
    <property type="term" value="F:alpha-ribazole phosphatase activity"/>
    <property type="evidence" value="ECO:0007669"/>
    <property type="project" value="UniProtKB-UniRule"/>
</dbReference>
<dbReference type="PIRSF" id="PIRSF000709">
    <property type="entry name" value="6PFK_2-Ptase"/>
    <property type="match status" value="1"/>
</dbReference>
<dbReference type="CDD" id="cd07067">
    <property type="entry name" value="HP_PGM_like"/>
    <property type="match status" value="1"/>
</dbReference>
<dbReference type="SMART" id="SM00855">
    <property type="entry name" value="PGAM"/>
    <property type="match status" value="1"/>
</dbReference>
<reference evidence="2 3" key="1">
    <citation type="submission" date="2020-02" db="EMBL/GenBank/DDBJ databases">
        <title>Aliifodinibius halophilus 2W32, complete genome.</title>
        <authorList>
            <person name="Li Y."/>
            <person name="Wu S."/>
        </authorList>
    </citation>
    <scope>NUCLEOTIDE SEQUENCE [LARGE SCALE GENOMIC DNA]</scope>
    <source>
        <strain evidence="2 3">2W32</strain>
    </source>
</reference>
<keyword evidence="3" id="KW-1185">Reference proteome</keyword>
<evidence type="ECO:0000313" key="2">
    <source>
        <dbReference type="EMBL" id="NGP86848.1"/>
    </source>
</evidence>
<dbReference type="PANTHER" id="PTHR48100:SF59">
    <property type="entry name" value="ADENOSYLCOBALAMIN_ALPHA-RIBAZOLE PHOSPHATASE"/>
    <property type="match status" value="1"/>
</dbReference>
<protein>
    <recommendedName>
        <fullName evidence="1">Alpha-ribazole phosphatase</fullName>
        <ecNumber evidence="1">3.1.3.73</ecNumber>
    </recommendedName>
</protein>
<dbReference type="InterPro" id="IPR029033">
    <property type="entry name" value="His_PPase_superfam"/>
</dbReference>
<dbReference type="NCBIfam" id="TIGR03162">
    <property type="entry name" value="ribazole_cobC"/>
    <property type="match status" value="1"/>
</dbReference>
<dbReference type="Proteomes" id="UP000479132">
    <property type="component" value="Unassembled WGS sequence"/>
</dbReference>
<dbReference type="Gene3D" id="3.40.50.1240">
    <property type="entry name" value="Phosphoglycerate mutase-like"/>
    <property type="match status" value="1"/>
</dbReference>
<gene>
    <name evidence="2" type="primary">cobC</name>
    <name evidence="2" type="ORF">G3569_00670</name>
</gene>
<dbReference type="Pfam" id="PF00300">
    <property type="entry name" value="His_Phos_1"/>
    <property type="match status" value="1"/>
</dbReference>
<dbReference type="EC" id="3.1.3.73" evidence="1"/>
<dbReference type="RefSeq" id="WP_165265043.1">
    <property type="nucleotide sequence ID" value="NZ_JAALLS010000001.1"/>
</dbReference>
<proteinExistence type="predicted"/>
<name>A0A6M1SSE1_9BACT</name>
<accession>A0A6M1SSE1</accession>
<dbReference type="SUPFAM" id="SSF53254">
    <property type="entry name" value="Phosphoglycerate mutase-like"/>
    <property type="match status" value="1"/>
</dbReference>
<dbReference type="GO" id="GO:0005737">
    <property type="term" value="C:cytoplasm"/>
    <property type="evidence" value="ECO:0007669"/>
    <property type="project" value="TreeGrafter"/>
</dbReference>
<dbReference type="AlphaFoldDB" id="A0A6M1SSE1"/>
<dbReference type="InterPro" id="IPR013078">
    <property type="entry name" value="His_Pase_superF_clade-1"/>
</dbReference>
<organism evidence="2 3">
    <name type="scientific">Fodinibius halophilus</name>
    <dbReference type="NCBI Taxonomy" id="1736908"/>
    <lineage>
        <taxon>Bacteria</taxon>
        <taxon>Pseudomonadati</taxon>
        <taxon>Balneolota</taxon>
        <taxon>Balneolia</taxon>
        <taxon>Balneolales</taxon>
        <taxon>Balneolaceae</taxon>
        <taxon>Fodinibius</taxon>
    </lineage>
</organism>
<dbReference type="PANTHER" id="PTHR48100">
    <property type="entry name" value="BROAD-SPECIFICITY PHOSPHATASE YOR283W-RELATED"/>
    <property type="match status" value="1"/>
</dbReference>
<dbReference type="EMBL" id="JAALLS010000001">
    <property type="protein sequence ID" value="NGP86848.1"/>
    <property type="molecule type" value="Genomic_DNA"/>
</dbReference>
<evidence type="ECO:0000256" key="1">
    <source>
        <dbReference type="NCBIfam" id="TIGR03162"/>
    </source>
</evidence>
<dbReference type="InterPro" id="IPR017578">
    <property type="entry name" value="Ribazole_CobC"/>
</dbReference>
<comment type="caution">
    <text evidence="2">The sequence shown here is derived from an EMBL/GenBank/DDBJ whole genome shotgun (WGS) entry which is preliminary data.</text>
</comment>
<dbReference type="InterPro" id="IPR050275">
    <property type="entry name" value="PGM_Phosphatase"/>
</dbReference>